<evidence type="ECO:0000256" key="1">
    <source>
        <dbReference type="SAM" id="MobiDB-lite"/>
    </source>
</evidence>
<reference evidence="3" key="1">
    <citation type="journal article" date="2021" name="Microbiol. Resour. Announc.">
        <title>LGAAP: Leishmaniinae Genome Assembly and Annotation Pipeline.</title>
        <authorList>
            <person name="Almutairi H."/>
            <person name="Urbaniak M.D."/>
            <person name="Bates M.D."/>
            <person name="Jariyapan N."/>
            <person name="Kwakye-Nuako G."/>
            <person name="Thomaz-Soccol V."/>
            <person name="Al-Salem W.S."/>
            <person name="Dillon R.J."/>
            <person name="Bates P.A."/>
            <person name="Gatherer D."/>
        </authorList>
    </citation>
    <scope>NUCLEOTIDE SEQUENCE [LARGE SCALE GENOMIC DNA]</scope>
</reference>
<dbReference type="Proteomes" id="UP000673552">
    <property type="component" value="Unassembled WGS sequence"/>
</dbReference>
<protein>
    <submittedName>
        <fullName evidence="2">Uncharacterized protein</fullName>
    </submittedName>
</protein>
<feature type="region of interest" description="Disordered" evidence="1">
    <location>
        <begin position="710"/>
        <end position="755"/>
    </location>
</feature>
<name>A0A836GTM8_9TRYP</name>
<dbReference type="PROSITE" id="PS51257">
    <property type="entry name" value="PROKAR_LIPOPROTEIN"/>
    <property type="match status" value="1"/>
</dbReference>
<organism evidence="2 3">
    <name type="scientific">Leishmania martiniquensis</name>
    <dbReference type="NCBI Taxonomy" id="1580590"/>
    <lineage>
        <taxon>Eukaryota</taxon>
        <taxon>Discoba</taxon>
        <taxon>Euglenozoa</taxon>
        <taxon>Kinetoplastea</taxon>
        <taxon>Metakinetoplastina</taxon>
        <taxon>Trypanosomatida</taxon>
        <taxon>Trypanosomatidae</taxon>
        <taxon>Leishmaniinae</taxon>
        <taxon>Leishmania</taxon>
    </lineage>
</organism>
<gene>
    <name evidence="2" type="ORF">LSCM1_06792</name>
</gene>
<feature type="compositionally biased region" description="Polar residues" evidence="1">
    <location>
        <begin position="733"/>
        <end position="745"/>
    </location>
</feature>
<comment type="caution">
    <text evidence="2">The sequence shown here is derived from an EMBL/GenBank/DDBJ whole genome shotgun (WGS) entry which is preliminary data.</text>
</comment>
<dbReference type="RefSeq" id="XP_067179544.1">
    <property type="nucleotide sequence ID" value="XM_067324197.1"/>
</dbReference>
<feature type="compositionally biased region" description="Basic and acidic residues" evidence="1">
    <location>
        <begin position="713"/>
        <end position="724"/>
    </location>
</feature>
<dbReference type="AlphaFoldDB" id="A0A836GTM8"/>
<evidence type="ECO:0000313" key="3">
    <source>
        <dbReference type="Proteomes" id="UP000673552"/>
    </source>
</evidence>
<sequence>MHTRQGIRKRALKDRCALGCRGGHSSAGIWGGCFHAEPAATTAARAPSCSAFCGFPTCPAPVRCALRLSSPYSHPFVSARAYAKSSQLPSVASGATDCTACAVRTYSAQACTHLEGAEEDEDDYLQAYEELLMQTGAHVEADGTSQPGDPEAEGMDHISEEAGADVDAAFPPSERPASVLSPADTLVEETLAALPANGSVVLLTDLTSSLDVEAISTLFGSVLSFLQLYPHCFTCTQNAKTSRWQVARSRSSIAPLDAVAAAAVAPTRSPAVDGSSQDGKATLESLDVVAMVLDEELMRVRGTRCTSKTGTRVAEAVPSVAKRPRCHLTPVAAPYPPVPSSAVYGADKAAPLTATDQAWWPLIARLLPEDGTPLSISVLRASLPESIVQELRARQVGLARFFKQSYATASRDVALTADATALVRVTVPGTKSAAAASVSLWSPTHQYPSTPKGKEPLVMAFSSALSDCEGGSYVPPPADYDTSHDAEPWLVTIPLDEGECTAPEGEPTESAYAEEAALPQSVDAAAALEAATGLQQVLYSGLGGAEGPSSAKGQGVGLQPHDLDLERLRDAPAPPKAPAKGGPSTATQLPGPAAPLRKARPPRPSTPAEWLALHTAMAEERGWITPMQMLDYLVECVPTFYIPVDELRPSDAILKLVGARTSIQTLVCRVYVYFIERSEDKMQVRLAPTVEHAQRGAANVHYAAFNPETMTEQEQRGADGKRDAVSAPADAGNGTSPTPGDSQRSVAHDAARGGGAVLQASEATKAFPVMRIQRPIKSEHCLHSLRAAVGNSKGAALPVTSPTAMRRSSLGEGAGVSASAGKSCPPTILKGNSGVIALSSVPTNEIGYPFLSLATQPADTWPWWARLLCVLPFDTYVPLDHLCIHYCPDLTPANVHLAWKATEASSPPTAPTDKTCTPIPLALLRAPTTSRKVRLRPFWLSPGCTAELEGKMVPAGLVKQLRPAWVPVSRVIAKLTSEAREESLALAARRPSAAGLSAEEALVMLLRDCGRFCWVQEDGTKVRTYAASSALDDHFHASLSLLYGFSSARVWAPLPELLDRASEHVRIFFAHSRTPPFASPNTVGLIGMLRQAPPEELKAFITRHSQWLEVKETNGGEAGDKAATQLHVRRRAALISFGGERERGCVGRL</sequence>
<keyword evidence="3" id="KW-1185">Reference proteome</keyword>
<evidence type="ECO:0000313" key="2">
    <source>
        <dbReference type="EMBL" id="KAG5481111.1"/>
    </source>
</evidence>
<dbReference type="EMBL" id="JAFEUZ010000018">
    <property type="protein sequence ID" value="KAG5481111.1"/>
    <property type="molecule type" value="Genomic_DNA"/>
</dbReference>
<proteinExistence type="predicted"/>
<dbReference type="KEGG" id="lmat:92516709"/>
<reference evidence="3" key="2">
    <citation type="journal article" date="2021" name="Sci. Data">
        <title>Chromosome-scale genome sequencing, assembly and annotation of six genomes from subfamily Leishmaniinae.</title>
        <authorList>
            <person name="Almutairi H."/>
            <person name="Urbaniak M.D."/>
            <person name="Bates M.D."/>
            <person name="Jariyapan N."/>
            <person name="Kwakye-Nuako G."/>
            <person name="Thomaz Soccol V."/>
            <person name="Al-Salem W.S."/>
            <person name="Dillon R.J."/>
            <person name="Bates P.A."/>
            <person name="Gatherer D."/>
        </authorList>
    </citation>
    <scope>NUCLEOTIDE SEQUENCE [LARGE SCALE GENOMIC DNA]</scope>
</reference>
<accession>A0A836GTM8</accession>
<dbReference type="OrthoDB" id="246454at2759"/>
<dbReference type="GeneID" id="92516709"/>
<feature type="region of interest" description="Disordered" evidence="1">
    <location>
        <begin position="568"/>
        <end position="607"/>
    </location>
</feature>